<reference evidence="5 6" key="1">
    <citation type="submission" date="2020-06" db="EMBL/GenBank/DDBJ databases">
        <title>Genome sequence of Rhizobium sp strain ADMK78.</title>
        <authorList>
            <person name="Rahi P."/>
        </authorList>
    </citation>
    <scope>NUCLEOTIDE SEQUENCE [LARGE SCALE GENOMIC DNA]</scope>
    <source>
        <strain evidence="5 6">ADMK78</strain>
    </source>
</reference>
<dbReference type="Pfam" id="PF02545">
    <property type="entry name" value="Maf"/>
    <property type="match status" value="1"/>
</dbReference>
<dbReference type="InterPro" id="IPR003697">
    <property type="entry name" value="Maf-like"/>
</dbReference>
<keyword evidence="3 4" id="KW-0546">Nucleotide metabolism</keyword>
<proteinExistence type="inferred from homology"/>
<organism evidence="5 6">
    <name type="scientific">Peteryoungia desertarenae</name>
    <dbReference type="NCBI Taxonomy" id="1813451"/>
    <lineage>
        <taxon>Bacteria</taxon>
        <taxon>Pseudomonadati</taxon>
        <taxon>Pseudomonadota</taxon>
        <taxon>Alphaproteobacteria</taxon>
        <taxon>Hyphomicrobiales</taxon>
        <taxon>Rhizobiaceae</taxon>
        <taxon>Peteryoungia</taxon>
    </lineage>
</organism>
<evidence type="ECO:0000256" key="2">
    <source>
        <dbReference type="ARBA" id="ARBA00022801"/>
    </source>
</evidence>
<dbReference type="RefSeq" id="WP_138286868.1">
    <property type="nucleotide sequence ID" value="NZ_CP058350.1"/>
</dbReference>
<dbReference type="Gene3D" id="3.90.950.10">
    <property type="match status" value="1"/>
</dbReference>
<evidence type="ECO:0000256" key="4">
    <source>
        <dbReference type="HAMAP-Rule" id="MF_00528"/>
    </source>
</evidence>
<sequence>MGDWHLGEHSLILASGSAVRSALLSSAGLSFSIEKPQVDERSIEAGLSSDPPDPVFLAQTLAREKALDVSARNRNAFVIGCDQTLSLGSTIFHKANNATSARATLMALRGRTHHLNSGVAIALKGKVLWDHVSIAEMKVRTFSGEFLEGYLERNLPAILSSVGCYQLEGEGVQLFTEIKGDYFTVLGLPLLPLLEQLRKLDVNHA</sequence>
<dbReference type="PIRSF" id="PIRSF006305">
    <property type="entry name" value="Maf"/>
    <property type="match status" value="1"/>
</dbReference>
<dbReference type="CDD" id="cd00555">
    <property type="entry name" value="Maf"/>
    <property type="match status" value="1"/>
</dbReference>
<keyword evidence="6" id="KW-1185">Reference proteome</keyword>
<feature type="active site" description="Proton acceptor" evidence="4">
    <location>
        <position position="82"/>
    </location>
</feature>
<comment type="subcellular location">
    <subcellularLocation>
        <location evidence="4">Cytoplasm</location>
    </subcellularLocation>
</comment>
<dbReference type="HAMAP" id="MF_00528">
    <property type="entry name" value="Maf"/>
    <property type="match status" value="1"/>
</dbReference>
<dbReference type="Proteomes" id="UP000308530">
    <property type="component" value="Chromosome"/>
</dbReference>
<keyword evidence="4" id="KW-0963">Cytoplasm</keyword>
<evidence type="ECO:0000313" key="5">
    <source>
        <dbReference type="EMBL" id="QLF68860.1"/>
    </source>
</evidence>
<evidence type="ECO:0000256" key="3">
    <source>
        <dbReference type="ARBA" id="ARBA00023080"/>
    </source>
</evidence>
<dbReference type="SUPFAM" id="SSF52972">
    <property type="entry name" value="ITPase-like"/>
    <property type="match status" value="1"/>
</dbReference>
<comment type="catalytic activity">
    <reaction evidence="4">
        <text>a ribonucleoside 5'-triphosphate + H2O = a ribonucleoside 5'-phosphate + diphosphate + H(+)</text>
        <dbReference type="Rhea" id="RHEA:23996"/>
        <dbReference type="ChEBI" id="CHEBI:15377"/>
        <dbReference type="ChEBI" id="CHEBI:15378"/>
        <dbReference type="ChEBI" id="CHEBI:33019"/>
        <dbReference type="ChEBI" id="CHEBI:58043"/>
        <dbReference type="ChEBI" id="CHEBI:61557"/>
        <dbReference type="EC" id="3.6.1.9"/>
    </reaction>
</comment>
<accession>A0ABX6QL86</accession>
<comment type="cofactor">
    <cofactor evidence="1 4">
        <name>a divalent metal cation</name>
        <dbReference type="ChEBI" id="CHEBI:60240"/>
    </cofactor>
</comment>
<keyword evidence="2 4" id="KW-0378">Hydrolase</keyword>
<evidence type="ECO:0000256" key="1">
    <source>
        <dbReference type="ARBA" id="ARBA00001968"/>
    </source>
</evidence>
<dbReference type="InterPro" id="IPR029001">
    <property type="entry name" value="ITPase-like_fam"/>
</dbReference>
<comment type="caution">
    <text evidence="4">Lacks conserved residue(s) required for the propagation of feature annotation.</text>
</comment>
<dbReference type="EMBL" id="CP058350">
    <property type="protein sequence ID" value="QLF68860.1"/>
    <property type="molecule type" value="Genomic_DNA"/>
</dbReference>
<comment type="catalytic activity">
    <reaction evidence="4">
        <text>a 2'-deoxyribonucleoside 5'-triphosphate + H2O = a 2'-deoxyribonucleoside 5'-phosphate + diphosphate + H(+)</text>
        <dbReference type="Rhea" id="RHEA:44644"/>
        <dbReference type="ChEBI" id="CHEBI:15377"/>
        <dbReference type="ChEBI" id="CHEBI:15378"/>
        <dbReference type="ChEBI" id="CHEBI:33019"/>
        <dbReference type="ChEBI" id="CHEBI:61560"/>
        <dbReference type="ChEBI" id="CHEBI:65317"/>
        <dbReference type="EC" id="3.6.1.9"/>
    </reaction>
</comment>
<protein>
    <recommendedName>
        <fullName evidence="4">Nucleoside triphosphate pyrophosphatase</fullName>
        <ecNumber evidence="4">3.6.1.9</ecNumber>
    </recommendedName>
    <alternativeName>
        <fullName evidence="4">Nucleotide pyrophosphatase</fullName>
        <shortName evidence="4">Nucleotide PPase</shortName>
    </alternativeName>
</protein>
<comment type="similarity">
    <text evidence="4">Belongs to the Maf family.</text>
</comment>
<gene>
    <name evidence="5" type="ORF">FE840_004465</name>
</gene>
<dbReference type="PANTHER" id="PTHR43213:SF5">
    <property type="entry name" value="BIFUNCTIONAL DTTP_UTP PYROPHOSPHATASE_METHYLTRANSFERASE PROTEIN-RELATED"/>
    <property type="match status" value="1"/>
</dbReference>
<evidence type="ECO:0000313" key="6">
    <source>
        <dbReference type="Proteomes" id="UP000308530"/>
    </source>
</evidence>
<dbReference type="PANTHER" id="PTHR43213">
    <property type="entry name" value="BIFUNCTIONAL DTTP/UTP PYROPHOSPHATASE/METHYLTRANSFERASE PROTEIN-RELATED"/>
    <property type="match status" value="1"/>
</dbReference>
<dbReference type="EC" id="3.6.1.9" evidence="4"/>
<comment type="function">
    <text evidence="4">Nucleoside triphosphate pyrophosphatase. May have a dual role in cell division arrest and in preventing the incorporation of modified nucleotides into cellular nucleic acids.</text>
</comment>
<name>A0ABX6QL86_9HYPH</name>